<dbReference type="InterPro" id="IPR003661">
    <property type="entry name" value="HisK_dim/P_dom"/>
</dbReference>
<dbReference type="InterPro" id="IPR036890">
    <property type="entry name" value="HATPase_C_sf"/>
</dbReference>
<dbReference type="Proteomes" id="UP001497512">
    <property type="component" value="Chromosome 17"/>
</dbReference>
<dbReference type="CDD" id="cd00082">
    <property type="entry name" value="HisKA"/>
    <property type="match status" value="1"/>
</dbReference>
<dbReference type="Gene3D" id="3.30.565.10">
    <property type="entry name" value="Histidine kinase-like ATPase, C-terminal domain"/>
    <property type="match status" value="1"/>
</dbReference>
<keyword evidence="12" id="KW-1185">Reference proteome</keyword>
<protein>
    <recommendedName>
        <fullName evidence="13">Histidine kinase</fullName>
    </recommendedName>
</protein>
<dbReference type="InterPro" id="IPR011006">
    <property type="entry name" value="CheY-like_superfamily"/>
</dbReference>
<dbReference type="InterPro" id="IPR042240">
    <property type="entry name" value="CHASE_sf"/>
</dbReference>
<dbReference type="InterPro" id="IPR003594">
    <property type="entry name" value="HATPase_dom"/>
</dbReference>
<dbReference type="Pfam" id="PF00512">
    <property type="entry name" value="HisKA"/>
    <property type="match status" value="1"/>
</dbReference>
<dbReference type="CDD" id="cd16922">
    <property type="entry name" value="HATPase_EvgS-ArcB-TorS-like"/>
    <property type="match status" value="1"/>
</dbReference>
<evidence type="ECO:0000256" key="6">
    <source>
        <dbReference type="PROSITE-ProRule" id="PRU00169"/>
    </source>
</evidence>
<feature type="domain" description="Response regulatory" evidence="9">
    <location>
        <begin position="746"/>
        <end position="866"/>
    </location>
</feature>
<sequence>MASVNSSSSRRKSWDGGRLKSMPCWSWNPLRSSVVRTICALSAWLLVVAVGVVLYRNSLENKRQQIALQCENRREMLMSEVENNLAASFVILGLVASLPNVDQNIWQVFTSQTLFLRPHVQSLMYSVRVLADERAAIEKQYNATIYTYGSGGIKIPRANASEYAPVVYQSALNTSILLLDIAGYPFFKPALFDSRDTGNFTLSPPFPTSQTWRMGAFLPYYGNHNSSTLTTVGLRDQDDVGYIVTVLNVADVFGEVIDRFTDGLGTSAAVLVAASGGFNSFYNCSLTEDPCAVYFYGKNVSAGKSDTIVVPFSYGSQLFQLKCSYLGNVRLYALKSIIAWPLLMSVVVVFCTVAVYLVVKRMQTIERDVGLMEKMNADLHAAKSTAEAADKAKSSFLATVSHEIRTPMNGVIGMTNLLMETDLSPQQLEYVKIAQASGNALVTLISDMLDLSKIEAGKMEEESILFDIREEVDNILSLFEEKFQQKNLEGAALIHDSVPPWLYGDPGRLRQVLINLIGNAIKFTKQGSIFVCIRLVDKTEWKVTQRGVPGREDLLDLVDSTEAAAAGANPSYPMSVYVDGVEYNPVLVLSGDSSQWPSQSISAPRLSMKNGPLSSHACVKRWRDWSPKSQIDSSGTGEVTLVVSIEDTGIGIPEHLQPRLFEPFVQADSSTSREYGGTGIGLSICQKLVKLRKGEITVNSKPGDGSVFKFSLTFPTSGQCGNLSQISLSMKRQLSDIEEEKLRGIRILLVDPHPVRQEVVATYLRRLDVILESAEDVQSAQDVLTRKEGPSFQAVIVDLQGLEHSCALNLVQSLRKGPGTKVLPFLVLSRPLVSDMQKELQEAGFSYMVHKPLRYSTLAAGLLKALGVQLQNTSRRMDTNSKMLVGKRLLVVDDNMVNRRVASSMLLRYGATVVSVNGGVEALTAVRKQEPGEEIDLVLMDIQMPEMDGYEATRRIREWEVENCEICQATQETEPKMECETVRGCPHCHLPVVAVTADVMKGTHELCFSAGMDDYIPKPLNQNQLYKLLERFLKNKLGNPPSSPK</sequence>
<dbReference type="Gene3D" id="3.30.450.350">
    <property type="entry name" value="CHASE domain"/>
    <property type="match status" value="1"/>
</dbReference>
<dbReference type="InterPro" id="IPR056839">
    <property type="entry name" value="Receiver_AHK4/CRE1_1st"/>
</dbReference>
<dbReference type="PANTHER" id="PTHR45339">
    <property type="entry name" value="HYBRID SIGNAL TRANSDUCTION HISTIDINE KINASE J"/>
    <property type="match status" value="1"/>
</dbReference>
<keyword evidence="4 7" id="KW-1133">Transmembrane helix</keyword>
<feature type="transmembrane region" description="Helical" evidence="7">
    <location>
        <begin position="34"/>
        <end position="55"/>
    </location>
</feature>
<evidence type="ECO:0000259" key="9">
    <source>
        <dbReference type="PROSITE" id="PS50110"/>
    </source>
</evidence>
<dbReference type="Pfam" id="PF00072">
    <property type="entry name" value="Response_reg"/>
    <property type="match status" value="1"/>
</dbReference>
<dbReference type="InterPro" id="IPR006189">
    <property type="entry name" value="CHASE_dom"/>
</dbReference>
<feature type="transmembrane region" description="Helical" evidence="7">
    <location>
        <begin position="337"/>
        <end position="359"/>
    </location>
</feature>
<evidence type="ECO:0000313" key="12">
    <source>
        <dbReference type="Proteomes" id="UP001497512"/>
    </source>
</evidence>
<dbReference type="EMBL" id="OZ019909">
    <property type="protein sequence ID" value="CAK9209504.1"/>
    <property type="molecule type" value="Genomic_DNA"/>
</dbReference>
<dbReference type="InterPro" id="IPR004358">
    <property type="entry name" value="Sig_transdc_His_kin-like_C"/>
</dbReference>
<feature type="modified residue" description="4-aspartylphosphate" evidence="6">
    <location>
        <position position="798"/>
    </location>
</feature>
<evidence type="ECO:0000256" key="7">
    <source>
        <dbReference type="SAM" id="Phobius"/>
    </source>
</evidence>
<dbReference type="PRINTS" id="PR00344">
    <property type="entry name" value="BCTRLSENSOR"/>
</dbReference>
<dbReference type="Gene3D" id="3.40.50.2300">
    <property type="match status" value="2"/>
</dbReference>
<evidence type="ECO:0000256" key="4">
    <source>
        <dbReference type="ARBA" id="ARBA00022989"/>
    </source>
</evidence>
<dbReference type="SUPFAM" id="SSF55874">
    <property type="entry name" value="ATPase domain of HSP90 chaperone/DNA topoisomerase II/histidine kinase"/>
    <property type="match status" value="2"/>
</dbReference>
<feature type="modified residue" description="4-aspartylphosphate" evidence="6">
    <location>
        <position position="941"/>
    </location>
</feature>
<evidence type="ECO:0000313" key="11">
    <source>
        <dbReference type="EMBL" id="CAK9209504.1"/>
    </source>
</evidence>
<dbReference type="Pfam" id="PF24896">
    <property type="entry name" value="Receiver_CRE1"/>
    <property type="match status" value="1"/>
</dbReference>
<evidence type="ECO:0000259" key="10">
    <source>
        <dbReference type="PROSITE" id="PS50839"/>
    </source>
</evidence>
<organism evidence="11 12">
    <name type="scientific">Sphagnum troendelagicum</name>
    <dbReference type="NCBI Taxonomy" id="128251"/>
    <lineage>
        <taxon>Eukaryota</taxon>
        <taxon>Viridiplantae</taxon>
        <taxon>Streptophyta</taxon>
        <taxon>Embryophyta</taxon>
        <taxon>Bryophyta</taxon>
        <taxon>Sphagnophytina</taxon>
        <taxon>Sphagnopsida</taxon>
        <taxon>Sphagnales</taxon>
        <taxon>Sphagnaceae</taxon>
        <taxon>Sphagnum</taxon>
    </lineage>
</organism>
<dbReference type="Pfam" id="PF02518">
    <property type="entry name" value="HATPase_c"/>
    <property type="match status" value="1"/>
</dbReference>
<dbReference type="SMART" id="SM01079">
    <property type="entry name" value="CHASE"/>
    <property type="match status" value="1"/>
</dbReference>
<dbReference type="PROSITE" id="PS50839">
    <property type="entry name" value="CHASE"/>
    <property type="match status" value="1"/>
</dbReference>
<evidence type="ECO:0000259" key="8">
    <source>
        <dbReference type="PROSITE" id="PS50109"/>
    </source>
</evidence>
<dbReference type="SUPFAM" id="SSF52172">
    <property type="entry name" value="CheY-like"/>
    <property type="match status" value="2"/>
</dbReference>
<dbReference type="SUPFAM" id="SSF47384">
    <property type="entry name" value="Homodimeric domain of signal transducing histidine kinase"/>
    <property type="match status" value="1"/>
</dbReference>
<comment type="subcellular location">
    <subcellularLocation>
        <location evidence="1">Membrane</location>
    </subcellularLocation>
</comment>
<keyword evidence="5 7" id="KW-0472">Membrane</keyword>
<feature type="domain" description="CHASE" evidence="10">
    <location>
        <begin position="97"/>
        <end position="262"/>
    </location>
</feature>
<dbReference type="InterPro" id="IPR001789">
    <property type="entry name" value="Sig_transdc_resp-reg_receiver"/>
</dbReference>
<dbReference type="CDD" id="cd17546">
    <property type="entry name" value="REC_hyHK_CKI1_RcsC-like"/>
    <property type="match status" value="1"/>
</dbReference>
<accession>A0ABP0U0N4</accession>
<dbReference type="SMART" id="SM00448">
    <property type="entry name" value="REC"/>
    <property type="match status" value="2"/>
</dbReference>
<evidence type="ECO:0000256" key="3">
    <source>
        <dbReference type="ARBA" id="ARBA00022692"/>
    </source>
</evidence>
<evidence type="ECO:0000256" key="1">
    <source>
        <dbReference type="ARBA" id="ARBA00004370"/>
    </source>
</evidence>
<gene>
    <name evidence="11" type="ORF">CSSPTR1EN2_LOCUS9793</name>
</gene>
<reference evidence="11" key="1">
    <citation type="submission" date="2024-02" db="EMBL/GenBank/DDBJ databases">
        <authorList>
            <consortium name="ELIXIR-Norway"/>
            <consortium name="Elixir Norway"/>
        </authorList>
    </citation>
    <scope>NUCLEOTIDE SEQUENCE</scope>
</reference>
<name>A0ABP0U0N4_9BRYO</name>
<dbReference type="Pfam" id="PF03924">
    <property type="entry name" value="CHASE"/>
    <property type="match status" value="1"/>
</dbReference>
<dbReference type="SMART" id="SM00388">
    <property type="entry name" value="HisKA"/>
    <property type="match status" value="1"/>
</dbReference>
<dbReference type="PROSITE" id="PS50109">
    <property type="entry name" value="HIS_KIN"/>
    <property type="match status" value="1"/>
</dbReference>
<evidence type="ECO:0000256" key="5">
    <source>
        <dbReference type="ARBA" id="ARBA00023136"/>
    </source>
</evidence>
<proteinExistence type="predicted"/>
<dbReference type="PANTHER" id="PTHR45339:SF6">
    <property type="entry name" value="SENSORY HISTIDINE PROTEIN KINASE"/>
    <property type="match status" value="1"/>
</dbReference>
<dbReference type="InterPro" id="IPR036097">
    <property type="entry name" value="HisK_dim/P_sf"/>
</dbReference>
<evidence type="ECO:0008006" key="13">
    <source>
        <dbReference type="Google" id="ProtNLM"/>
    </source>
</evidence>
<dbReference type="SMART" id="SM00387">
    <property type="entry name" value="HATPase_c"/>
    <property type="match status" value="1"/>
</dbReference>
<dbReference type="Gene3D" id="1.10.287.130">
    <property type="match status" value="1"/>
</dbReference>
<keyword evidence="3 7" id="KW-0812">Transmembrane</keyword>
<feature type="domain" description="Response regulatory" evidence="9">
    <location>
        <begin position="888"/>
        <end position="1033"/>
    </location>
</feature>
<keyword evidence="2 6" id="KW-0597">Phosphoprotein</keyword>
<feature type="domain" description="Histidine kinase" evidence="8">
    <location>
        <begin position="399"/>
        <end position="716"/>
    </location>
</feature>
<dbReference type="PROSITE" id="PS50110">
    <property type="entry name" value="RESPONSE_REGULATORY"/>
    <property type="match status" value="2"/>
</dbReference>
<dbReference type="InterPro" id="IPR005467">
    <property type="entry name" value="His_kinase_dom"/>
</dbReference>
<evidence type="ECO:0000256" key="2">
    <source>
        <dbReference type="ARBA" id="ARBA00022553"/>
    </source>
</evidence>